<evidence type="ECO:0000313" key="1">
    <source>
        <dbReference type="EMBL" id="MTE14465.1"/>
    </source>
</evidence>
<proteinExistence type="predicted"/>
<reference evidence="1 2" key="1">
    <citation type="submission" date="2019-11" db="EMBL/GenBank/DDBJ databases">
        <title>Nocardia sp. nov. CT2-14 isolated from soil.</title>
        <authorList>
            <person name="Kanchanasin P."/>
            <person name="Tanasupawat S."/>
            <person name="Yuki M."/>
            <person name="Kudo T."/>
        </authorList>
    </citation>
    <scope>NUCLEOTIDE SEQUENCE [LARGE SCALE GENOMIC DNA]</scope>
    <source>
        <strain evidence="1 2">CT2-14</strain>
    </source>
</reference>
<sequence>MSLSGKRHRHGAGSSAIQQRLAENWDDWVARAAPLGVGPVLLVDTTREVDHAALASQVQGLTDS</sequence>
<dbReference type="Proteomes" id="UP000432464">
    <property type="component" value="Unassembled WGS sequence"/>
</dbReference>
<organism evidence="1 2">
    <name type="scientific">Nocardia aurantiaca</name>
    <dbReference type="NCBI Taxonomy" id="2675850"/>
    <lineage>
        <taxon>Bacteria</taxon>
        <taxon>Bacillati</taxon>
        <taxon>Actinomycetota</taxon>
        <taxon>Actinomycetes</taxon>
        <taxon>Mycobacteriales</taxon>
        <taxon>Nocardiaceae</taxon>
        <taxon>Nocardia</taxon>
    </lineage>
</organism>
<protein>
    <submittedName>
        <fullName evidence="1">Uncharacterized protein</fullName>
    </submittedName>
</protein>
<dbReference type="RefSeq" id="WP_154788891.1">
    <property type="nucleotide sequence ID" value="NZ_WMBB01000007.1"/>
</dbReference>
<comment type="caution">
    <text evidence="1">The sequence shown here is derived from an EMBL/GenBank/DDBJ whole genome shotgun (WGS) entry which is preliminary data.</text>
</comment>
<dbReference type="EMBL" id="WMBB01000007">
    <property type="protein sequence ID" value="MTE14465.1"/>
    <property type="molecule type" value="Genomic_DNA"/>
</dbReference>
<dbReference type="AlphaFoldDB" id="A0A6I3L192"/>
<keyword evidence="2" id="KW-1185">Reference proteome</keyword>
<gene>
    <name evidence="1" type="ORF">GLP40_17075</name>
</gene>
<evidence type="ECO:0000313" key="2">
    <source>
        <dbReference type="Proteomes" id="UP000432464"/>
    </source>
</evidence>
<name>A0A6I3L192_9NOCA</name>
<accession>A0A6I3L192</accession>